<dbReference type="InterPro" id="IPR055354">
    <property type="entry name" value="DUF7507"/>
</dbReference>
<dbReference type="InterPro" id="IPR043555">
    <property type="entry name" value="SRPX-like"/>
</dbReference>
<gene>
    <name evidence="3" type="ORF">SAMN05444148_2191</name>
</gene>
<feature type="compositionally biased region" description="Low complexity" evidence="1">
    <location>
        <begin position="1391"/>
        <end position="1400"/>
    </location>
</feature>
<dbReference type="Gene3D" id="2.60.40.3440">
    <property type="match status" value="6"/>
</dbReference>
<dbReference type="Pfam" id="PF13573">
    <property type="entry name" value="SprB"/>
    <property type="match status" value="14"/>
</dbReference>
<dbReference type="InterPro" id="IPR007110">
    <property type="entry name" value="Ig-like_dom"/>
</dbReference>
<dbReference type="PROSITE" id="PS50835">
    <property type="entry name" value="IG_LIKE"/>
    <property type="match status" value="1"/>
</dbReference>
<feature type="region of interest" description="Disordered" evidence="1">
    <location>
        <begin position="1911"/>
        <end position="1939"/>
    </location>
</feature>
<reference evidence="4" key="1">
    <citation type="submission" date="2016-11" db="EMBL/GenBank/DDBJ databases">
        <authorList>
            <person name="Varghese N."/>
            <person name="Submissions S."/>
        </authorList>
    </citation>
    <scope>NUCLEOTIDE SEQUENCE [LARGE SCALE GENOMIC DNA]</scope>
    <source>
        <strain evidence="4">DSM 25330</strain>
    </source>
</reference>
<dbReference type="InterPro" id="IPR026341">
    <property type="entry name" value="T9SS_type_B"/>
</dbReference>
<dbReference type="Pfam" id="PF24346">
    <property type="entry name" value="DUF7507"/>
    <property type="match status" value="2"/>
</dbReference>
<dbReference type="EMBL" id="FQWS01000002">
    <property type="protein sequence ID" value="SHH50990.1"/>
    <property type="molecule type" value="Genomic_DNA"/>
</dbReference>
<dbReference type="Pfam" id="PF13585">
    <property type="entry name" value="CHU_C"/>
    <property type="match status" value="1"/>
</dbReference>
<dbReference type="PANTHER" id="PTHR46343">
    <property type="entry name" value="HYR DOMAIN-CONTAINING PROTEIN"/>
    <property type="match status" value="1"/>
</dbReference>
<accession>A0A1M5TJZ8</accession>
<dbReference type="STRING" id="1089305.SAMN05444148_2191"/>
<keyword evidence="4" id="KW-1185">Reference proteome</keyword>
<evidence type="ECO:0000256" key="1">
    <source>
        <dbReference type="SAM" id="MobiDB-lite"/>
    </source>
</evidence>
<dbReference type="PANTHER" id="PTHR46343:SF2">
    <property type="entry name" value="SUSHI_VON WILLEBRAND FACTOR TYPE A_EGF_PENTRAXIN DOMAIN-CONTAINING 1"/>
    <property type="match status" value="1"/>
</dbReference>
<dbReference type="InterPro" id="IPR057078">
    <property type="entry name" value="HYR-4C"/>
</dbReference>
<dbReference type="OrthoDB" id="599464at2"/>
<feature type="region of interest" description="Disordered" evidence="1">
    <location>
        <begin position="1391"/>
        <end position="1422"/>
    </location>
</feature>
<dbReference type="NCBIfam" id="TIGR04131">
    <property type="entry name" value="Bac_Flav_CTERM"/>
    <property type="match status" value="1"/>
</dbReference>
<protein>
    <submittedName>
        <fullName evidence="3">Gliding motility-associated C-terminal domain-containing protein</fullName>
    </submittedName>
</protein>
<evidence type="ECO:0000313" key="3">
    <source>
        <dbReference type="EMBL" id="SHH50990.1"/>
    </source>
</evidence>
<dbReference type="Gene3D" id="2.60.40.10">
    <property type="entry name" value="Immunoglobulins"/>
    <property type="match status" value="5"/>
</dbReference>
<dbReference type="NCBIfam" id="NF012211">
    <property type="entry name" value="tand_rpt_95"/>
    <property type="match status" value="6"/>
</dbReference>
<dbReference type="Pfam" id="PF17963">
    <property type="entry name" value="Big_9"/>
    <property type="match status" value="6"/>
</dbReference>
<dbReference type="Proteomes" id="UP000184522">
    <property type="component" value="Unassembled WGS sequence"/>
</dbReference>
<proteinExistence type="predicted"/>
<feature type="compositionally biased region" description="Polar residues" evidence="1">
    <location>
        <begin position="1911"/>
        <end position="1920"/>
    </location>
</feature>
<name>A0A1M5TJZ8_9FLAO</name>
<sequence>MKNKYNCISIFKVLRVFVILGLLYLPNKIFAQVGTQSPSIRTGVTFQWSDIQDVDGNGDIDPTENNRAATIESITINGVVFDAFAAPTAYQLTRLGGTGGENGRHNRNGIVLNSQNPLPPYTTGPFTGEIIGTSETATFDPTDTTSDWDNAALTAFKSKNLNFYFTSNGNGDDICEDFDQANGTNGETETDAQIQTLFYNPAIPSNEGGILAVTERGGNNCYYIRMFGTRFGETTETVLGDTFVRTSGDLRDGDGPNPPADGSDYWESDREVNNTQSIAIAIFELDNIAPVGSKISRVEFVAASKDDGDGKLFILQRYALPQTGLGCIDGIYNGEIDNSTSVPDGSTYSLVANTLQTTPSNLGTGTLNFSEPDGTFTYMPPAGFIGTVTFEYEVCLPPSFGSICDTNTVTLTYNADPDNPTLDVSCNADGTYNLEVVDPIGGFFEYNVDIVNGGAYQSSPIFNNLGPGTYVFGIRNIATGCENTPSTTQITLATLEAEVNSTTDIDCFGNTNGAIDLNITGGFPPYTYSWTKDGNPISDTTQDLNNLSAGQYNVVVEDSAGCSFTFASGMEIIIDSPSAELSISNSNITDAQCNGEASGAIDITVSGGTAPYSYLWSNNGTTQDLNGVAAGNYSVTITDANGCTLAESFTIDQPNTELTASATVASEISCFGLTDGSITISFAGGTSPYDISGDFTATDVTTDQTHSGLAAGTYNYTITDANGCTETASATIAAAPSDVTASATVASEISCFGLTDGSITISFAGGTSPYDISGDFTATDVTTDQTHSGLAAGTYNYTITDANGCTETASATIAAAPSDVTASATVASEISCFGLTDGSITISFAGGTSPYDISGDFTATDVTTDQTHSGLAAGTYNYTITDANGCTETASATIAAAPSDVTASATVASEISCFGLTDGSITISFAGGTSPYDISGDFTATDVTTDQTHSGLAAGTYNYTITDANGCTETASATIAAAPSDVTASATVASEISCFGLTDGSITISFAGGTSPYDISGDFTATDVTTDQTHSGLAAGTYNYTITDANGCTETASATIAAAPSDVTASATVASNVSCFGFSDGSITISFAGGTSPYDISGDFTATDVTTDQTHSGLAAGTYNYTITDANGCTETASATIAQPDAELTVQATGTNLLCNGDNSGSIDLTVDGGTLPYTYAWSNGADTEDLSGLAADSYNVIVTDANGCTATLSTPVQITQPEVISLELTKTNANATLGCANGTATATPSGGTGAYTYLWSDGQTTQTATNLSGDITGGTQYSVTVTDANGCTAVQSVVINCVSDCDAVIAVGDIDNILCKGDSTGNATVTASSIANSNATFTFTWNTTPQQIDSGVTSSTISNQIAGVYTVSVTIDGTVCSPVEESITITEPSTAVSVTATSTDETGPTTNDGTVTANPSGGTPGYTYSWNTTPIQTTQTATNLSDGNYTVTVTDENGCTATTTVSVNDGDCRNLSAVASSTDVSCNGGNDGNATVNVTGGLGNFTYLWSNGETTQSISGLVAGTYTVTVSDTDTGCDSVSSTTVNEPTALSTGIAVTDVACHGENTGSLDLTVNGGTTDYTFLWSNGATTEDITNLPAGTYSVTITDANGCTITDSATVEEPLAALTASITSQTDIVCSATGSVTVEAQDGTAPYTYNIDGGTNQNNGTFNDLSAGVYTVNVIDANLCTTTVEVTILANCITAINDINDTFVNTPVSGDVGTNDLNPDGPAGTETFTLITGTGPNNGTLVFNPDGTYTYTPNTDFVGEDTFTYEVCDAGNPIACDTAIVTIEVAPMPTSGNEPPVANDDTNTTEVDTPVSGTVIANDFDPDGDPITVTANTDPANGTVVVNPDGTYTYTPNPGFEGEDTFTYTICDDNTPTPACDTATVTIQVVPDNANITVANDDAYTTISDTDVSGNVTDNDNDPEGDDFTVTSNTNPSNGTLVINPDGTFTYTPNSGFSGTDSFTYTITDDNGATDTATVYITVAGDSGNDIMAINDINDTFVNTPVSGDVGTNDLNPDGPAGTETFTLITGTGPNNGTLVFNPDGTYTYTPNTDFVGEDTFTYEVCDAGNPIACDTAIVTIEVAPMPTSGNEPPVANDDTNTTEVDTPVSGTVIANDFDPDGDPITVTANTDPANGTVVVNPDGTYTYTPNPGFEGEDTFTYTICDDNTPTPACDTATVTIQVVSDNANITVANDDAYNGEVDTTITGNVTDNDNDPEGDDFTVTSNTNPSNGTLVINPDGTFTYTPNSGFSGTDSFTYTITDDNGATDTATVYITIQQTPAPAIALIKTAVFVDGNQNQCSDVDETIDYTFTVTNQGNVPLSAISITDPLFEAPNPVINIVLVSGDDNSDNLLDVNETWIFNATYLITQDDIDAGSVTNQATVQGTSSGPNQDVVTDLSDNDIVTEDNPTITALCNSASIALVKVGVFNNENINQCSEVGETITYTITLTNTGNTSLENVVVTDSLLDNATPAIPLVLASGDTDGDNELDTNETWVYTANYPITEDDVIALEVDNTAIVTATDVTNGTPVTAMTEITTDLIADTTPPDTSQCSVLDETLECDGDNNEALANAWDAANIQTLLNCATDNCDSNFTVTSNYSYNNLVIACGAAGSIDVIYTLTDASNNSSTYNATFTIVDTTAPVIDMLPAESTINCPATPEFAQATATDACGSDFTLTFDDVTTPGDCAGEYSVTRTWTATDDCGNSSTATQTINVIDTDAPVFDALPAESTINCPAAPEFAQATATDACGSDFTLTFDDVTTPGDCAGEYSVTRTWTATDDCGNSSTATQTINVIDTDAPVFDALPAESTINCPATPEFAQATATDACGSDFTLTFDDVTTSGDCAGEYSVTRTWTATDDCGNSSTATQTINVIDTDAPVITVPADITIECSEDSSTNATGIATATDTCSQTINITSEDVTSPGNCDGQFTIIRTWTATDECGNTATDVQTINVVDTTAPEVTTPEGNLDVTIECSDTTALDDALILEPEVTDNCSSNITTTLVSDETVADTDCTNAYVRTRTWTFDDGCGNISEPFIQTITVIDSTAPTLVTTDFDNNITVECDAIPEIPDLEFEDNCSANVTVEFEETINFFPNTDDYEIIRDWTVDDGCGNITIVSQVIAVTTPQITATDGNRCIDDGIIDLFDFLQPDVDTSGIWSIVIGNTITLDNNLFNPQDGGAVGEIYTFRYSLGNTCPVEVDVNITLNGDCIVLPCGQEDVRISKTVTANGDGTNDTFQIGGVEACGFVYEVEIYNRWGAIVYKNNNYQNDWGGQTINSSVGNSGNVPTGTYYYVITLRNSGLKPFAGPIYVVTDK</sequence>
<evidence type="ECO:0000313" key="4">
    <source>
        <dbReference type="Proteomes" id="UP000184522"/>
    </source>
</evidence>
<dbReference type="Gene3D" id="2.60.40.740">
    <property type="match status" value="5"/>
</dbReference>
<feature type="domain" description="Ig-like" evidence="2">
    <location>
        <begin position="485"/>
        <end position="606"/>
    </location>
</feature>
<dbReference type="InterPro" id="IPR013783">
    <property type="entry name" value="Ig-like_fold"/>
</dbReference>
<dbReference type="InterPro" id="IPR025667">
    <property type="entry name" value="SprB_repeat"/>
</dbReference>
<feature type="compositionally biased region" description="Polar residues" evidence="1">
    <location>
        <begin position="1401"/>
        <end position="1422"/>
    </location>
</feature>
<organism evidence="3 4">
    <name type="scientific">Winogradskyella jejuensis</name>
    <dbReference type="NCBI Taxonomy" id="1089305"/>
    <lineage>
        <taxon>Bacteria</taxon>
        <taxon>Pseudomonadati</taxon>
        <taxon>Bacteroidota</taxon>
        <taxon>Flavobacteriia</taxon>
        <taxon>Flavobacteriales</taxon>
        <taxon>Flavobacteriaceae</taxon>
        <taxon>Winogradskyella</taxon>
    </lineage>
</organism>
<dbReference type="Pfam" id="PF23237">
    <property type="entry name" value="HYR_4C"/>
    <property type="match status" value="5"/>
</dbReference>
<dbReference type="RefSeq" id="WP_073086357.1">
    <property type="nucleotide sequence ID" value="NZ_FQWS01000002.1"/>
</dbReference>
<evidence type="ECO:0000259" key="2">
    <source>
        <dbReference type="PROSITE" id="PS50835"/>
    </source>
</evidence>